<dbReference type="Proteomes" id="UP000295341">
    <property type="component" value="Unassembled WGS sequence"/>
</dbReference>
<dbReference type="EMBL" id="SOBT01000010">
    <property type="protein sequence ID" value="TDU26574.1"/>
    <property type="molecule type" value="Genomic_DNA"/>
</dbReference>
<comment type="caution">
    <text evidence="1">The sequence shown here is derived from an EMBL/GenBank/DDBJ whole genome shotgun (WGS) entry which is preliminary data.</text>
</comment>
<evidence type="ECO:0000313" key="1">
    <source>
        <dbReference type="EMBL" id="TDU26574.1"/>
    </source>
</evidence>
<protein>
    <submittedName>
        <fullName evidence="1">Uncharacterized protein</fullName>
    </submittedName>
</protein>
<proteinExistence type="predicted"/>
<name>A0A4R7NYZ9_9GAMM</name>
<sequence length="93" mass="10498">MREIAKRFDAAAIADRRALLSRRVPVRTELLRQLERVVIATAEPSLKQSRVRVARSLDFASWDDLHRAIFASTDAGLRALCDSIGKRLANPDR</sequence>
<accession>A0A4R7NYZ9</accession>
<gene>
    <name evidence="1" type="ORF">DFR24_3603</name>
</gene>
<evidence type="ECO:0000313" key="2">
    <source>
        <dbReference type="Proteomes" id="UP000295341"/>
    </source>
</evidence>
<keyword evidence="2" id="KW-1185">Reference proteome</keyword>
<organism evidence="1 2">
    <name type="scientific">Panacagrimonas perspica</name>
    <dbReference type="NCBI Taxonomy" id="381431"/>
    <lineage>
        <taxon>Bacteria</taxon>
        <taxon>Pseudomonadati</taxon>
        <taxon>Pseudomonadota</taxon>
        <taxon>Gammaproteobacteria</taxon>
        <taxon>Nevskiales</taxon>
        <taxon>Nevskiaceae</taxon>
        <taxon>Panacagrimonas</taxon>
    </lineage>
</organism>
<reference evidence="1 2" key="1">
    <citation type="submission" date="2019-03" db="EMBL/GenBank/DDBJ databases">
        <title>Genomic Encyclopedia of Type Strains, Phase IV (KMG-IV): sequencing the most valuable type-strain genomes for metagenomic binning, comparative biology and taxonomic classification.</title>
        <authorList>
            <person name="Goeker M."/>
        </authorList>
    </citation>
    <scope>NUCLEOTIDE SEQUENCE [LARGE SCALE GENOMIC DNA]</scope>
    <source>
        <strain evidence="1 2">DSM 26377</strain>
    </source>
</reference>
<dbReference type="AlphaFoldDB" id="A0A4R7NYZ9"/>